<comment type="caution">
    <text evidence="1">The sequence shown here is derived from an EMBL/GenBank/DDBJ whole genome shotgun (WGS) entry which is preliminary data.</text>
</comment>
<proteinExistence type="predicted"/>
<dbReference type="SUPFAM" id="SSF55331">
    <property type="entry name" value="Tautomerase/MIF"/>
    <property type="match status" value="1"/>
</dbReference>
<name>A0A9D2L6S7_9FIRM</name>
<accession>A0A9D2L6S7</accession>
<dbReference type="AlphaFoldDB" id="A0A9D2L6S7"/>
<dbReference type="EMBL" id="DWYS01000052">
    <property type="protein sequence ID" value="HJB07023.1"/>
    <property type="molecule type" value="Genomic_DNA"/>
</dbReference>
<sequence>MPFITLYMQRGCKDADIEKSMKEITEAGEEILENTLKRMIRVTVLEADPDRVYKNGEKEEKLAPTVVFRIGPGRSAEAKDRFMKRISEILQTNLGCEASQVRAYVMDNEDGHHFCIGGKHKDFGKKVK</sequence>
<evidence type="ECO:0000313" key="1">
    <source>
        <dbReference type="EMBL" id="HJB07023.1"/>
    </source>
</evidence>
<reference evidence="1" key="2">
    <citation type="submission" date="2021-04" db="EMBL/GenBank/DDBJ databases">
        <authorList>
            <person name="Gilroy R."/>
        </authorList>
    </citation>
    <scope>NUCLEOTIDE SEQUENCE</scope>
    <source>
        <strain evidence="1">CHK188-4685</strain>
    </source>
</reference>
<gene>
    <name evidence="1" type="ORF">H9716_04085</name>
</gene>
<dbReference type="Gene3D" id="3.30.429.10">
    <property type="entry name" value="Macrophage Migration Inhibitory Factor"/>
    <property type="match status" value="1"/>
</dbReference>
<dbReference type="InterPro" id="IPR014347">
    <property type="entry name" value="Tautomerase/MIF_sf"/>
</dbReference>
<evidence type="ECO:0000313" key="2">
    <source>
        <dbReference type="Proteomes" id="UP000886804"/>
    </source>
</evidence>
<reference evidence="1" key="1">
    <citation type="journal article" date="2021" name="PeerJ">
        <title>Extensive microbial diversity within the chicken gut microbiome revealed by metagenomics and culture.</title>
        <authorList>
            <person name="Gilroy R."/>
            <person name="Ravi A."/>
            <person name="Getino M."/>
            <person name="Pursley I."/>
            <person name="Horton D.L."/>
            <person name="Alikhan N.F."/>
            <person name="Baker D."/>
            <person name="Gharbi K."/>
            <person name="Hall N."/>
            <person name="Watson M."/>
            <person name="Adriaenssens E.M."/>
            <person name="Foster-Nyarko E."/>
            <person name="Jarju S."/>
            <person name="Secka A."/>
            <person name="Antonio M."/>
            <person name="Oren A."/>
            <person name="Chaudhuri R.R."/>
            <person name="La Ragione R."/>
            <person name="Hildebrand F."/>
            <person name="Pallen M.J."/>
        </authorList>
    </citation>
    <scope>NUCLEOTIDE SEQUENCE</scope>
    <source>
        <strain evidence="1">CHK188-4685</strain>
    </source>
</reference>
<dbReference type="Proteomes" id="UP000886804">
    <property type="component" value="Unassembled WGS sequence"/>
</dbReference>
<protein>
    <submittedName>
        <fullName evidence="1">Tautomerase family protein</fullName>
    </submittedName>
</protein>
<organism evidence="1 2">
    <name type="scientific">Candidatus Enterocloster faecavium</name>
    <dbReference type="NCBI Taxonomy" id="2838560"/>
    <lineage>
        <taxon>Bacteria</taxon>
        <taxon>Bacillati</taxon>
        <taxon>Bacillota</taxon>
        <taxon>Clostridia</taxon>
        <taxon>Lachnospirales</taxon>
        <taxon>Lachnospiraceae</taxon>
        <taxon>Enterocloster</taxon>
    </lineage>
</organism>